<dbReference type="OrthoDB" id="2444199at2759"/>
<dbReference type="AlphaFoldDB" id="A0A9N9DQY5"/>
<gene>
    <name evidence="2" type="ORF">AGERDE_LOCUS11150</name>
</gene>
<feature type="transmembrane region" description="Helical" evidence="1">
    <location>
        <begin position="21"/>
        <end position="44"/>
    </location>
</feature>
<name>A0A9N9DQY5_9GLOM</name>
<keyword evidence="1" id="KW-0472">Membrane</keyword>
<evidence type="ECO:0000313" key="2">
    <source>
        <dbReference type="EMBL" id="CAG8644928.1"/>
    </source>
</evidence>
<evidence type="ECO:0000256" key="1">
    <source>
        <dbReference type="SAM" id="Phobius"/>
    </source>
</evidence>
<accession>A0A9N9DQY5</accession>
<keyword evidence="1" id="KW-1133">Transmembrane helix</keyword>
<feature type="transmembrane region" description="Helical" evidence="1">
    <location>
        <begin position="248"/>
        <end position="269"/>
    </location>
</feature>
<dbReference type="EMBL" id="CAJVPL010004231">
    <property type="protein sequence ID" value="CAG8644928.1"/>
    <property type="molecule type" value="Genomic_DNA"/>
</dbReference>
<feature type="non-terminal residue" evidence="2">
    <location>
        <position position="387"/>
    </location>
</feature>
<keyword evidence="1" id="KW-0812">Transmembrane</keyword>
<reference evidence="2" key="1">
    <citation type="submission" date="2021-06" db="EMBL/GenBank/DDBJ databases">
        <authorList>
            <person name="Kallberg Y."/>
            <person name="Tangrot J."/>
            <person name="Rosling A."/>
        </authorList>
    </citation>
    <scope>NUCLEOTIDE SEQUENCE</scope>
    <source>
        <strain evidence="2">MT106</strain>
    </source>
</reference>
<keyword evidence="3" id="KW-1185">Reference proteome</keyword>
<organism evidence="2 3">
    <name type="scientific">Ambispora gerdemannii</name>
    <dbReference type="NCBI Taxonomy" id="144530"/>
    <lineage>
        <taxon>Eukaryota</taxon>
        <taxon>Fungi</taxon>
        <taxon>Fungi incertae sedis</taxon>
        <taxon>Mucoromycota</taxon>
        <taxon>Glomeromycotina</taxon>
        <taxon>Glomeromycetes</taxon>
        <taxon>Archaeosporales</taxon>
        <taxon>Ambisporaceae</taxon>
        <taxon>Ambispora</taxon>
    </lineage>
</organism>
<comment type="caution">
    <text evidence="2">The sequence shown here is derived from an EMBL/GenBank/DDBJ whole genome shotgun (WGS) entry which is preliminary data.</text>
</comment>
<proteinExistence type="predicted"/>
<protein>
    <submittedName>
        <fullName evidence="2">6904_t:CDS:1</fullName>
    </submittedName>
</protein>
<sequence>MFGLNKFQPQRTLTQEPSIFLRLRVTVAFSIISLWIIYACFLLVQIITDRPVIDVDTYTDCGREDGALYIISGGGEEPKTIYCYLFSGNGTLFYGNTTGGIWKIGIFYTMIDAGLSNSTINEVANIVAQLYDPNSNTWKHNIKMRNKLEEAVYKDTKLQGSNFAGLKNYSTIVKFKQNTYRSISQRDIKSYFGLSATYEETIILPSTVTYYPLKENAEFVGKKFSGFISMNVESYIHEVYTERRLRTVLNSLGVAGGIIGFFAAFYCFLFGDKKIKPWGFVHRIFSSQLEKSTDDKLTSSLLSEYNDKQVKNHERRLMYLEGLISDYIINTCSLEKVKKKLIDEENLYEKSDGCFLEIPTSDQELFGNSTAYKELIQNFKIANRYKP</sequence>
<dbReference type="Proteomes" id="UP000789831">
    <property type="component" value="Unassembled WGS sequence"/>
</dbReference>
<evidence type="ECO:0000313" key="3">
    <source>
        <dbReference type="Proteomes" id="UP000789831"/>
    </source>
</evidence>